<protein>
    <submittedName>
        <fullName evidence="2">Uncharacterized protein</fullName>
    </submittedName>
</protein>
<gene>
    <name evidence="2" type="ORF">Taro_008885</name>
</gene>
<evidence type="ECO:0000313" key="2">
    <source>
        <dbReference type="EMBL" id="MQL76480.1"/>
    </source>
</evidence>
<keyword evidence="3" id="KW-1185">Reference proteome</keyword>
<dbReference type="Proteomes" id="UP000652761">
    <property type="component" value="Unassembled WGS sequence"/>
</dbReference>
<name>A0A843U3G9_COLES</name>
<feature type="non-terminal residue" evidence="2">
    <location>
        <position position="243"/>
    </location>
</feature>
<comment type="caution">
    <text evidence="2">The sequence shown here is derived from an EMBL/GenBank/DDBJ whole genome shotgun (WGS) entry which is preliminary data.</text>
</comment>
<keyword evidence="1" id="KW-1133">Transmembrane helix</keyword>
<sequence>METVEGVPTLLAAPLLLGCVLWLLCVWPCVPVLCARDAELSRTVCCCSGESFSQDHFVLVSVVVVLPQSLRCAVGLAGAFWRVFSQSGALVVLVEVLPGPACVASAVLLVAVFSLMVFVLWSWGLCILVKVLPRIALCRFWWTFFPGVLCVRFGPLLSCPCDSKCAVWLGRILVRFSQDGSWRFLVEVLPKAASCCFVCLGVLGQGVVRLAVRLAAALASLSRCSFLSFSAALEGPACPRGSD</sequence>
<dbReference type="EMBL" id="NMUH01000301">
    <property type="protein sequence ID" value="MQL76480.1"/>
    <property type="molecule type" value="Genomic_DNA"/>
</dbReference>
<dbReference type="AlphaFoldDB" id="A0A843U3G9"/>
<feature type="transmembrane region" description="Helical" evidence="1">
    <location>
        <begin position="103"/>
        <end position="128"/>
    </location>
</feature>
<organism evidence="2 3">
    <name type="scientific">Colocasia esculenta</name>
    <name type="common">Wild taro</name>
    <name type="synonym">Arum esculentum</name>
    <dbReference type="NCBI Taxonomy" id="4460"/>
    <lineage>
        <taxon>Eukaryota</taxon>
        <taxon>Viridiplantae</taxon>
        <taxon>Streptophyta</taxon>
        <taxon>Embryophyta</taxon>
        <taxon>Tracheophyta</taxon>
        <taxon>Spermatophyta</taxon>
        <taxon>Magnoliopsida</taxon>
        <taxon>Liliopsida</taxon>
        <taxon>Araceae</taxon>
        <taxon>Aroideae</taxon>
        <taxon>Colocasieae</taxon>
        <taxon>Colocasia</taxon>
    </lineage>
</organism>
<accession>A0A843U3G9</accession>
<proteinExistence type="predicted"/>
<keyword evidence="1" id="KW-0812">Transmembrane</keyword>
<keyword evidence="1" id="KW-0472">Membrane</keyword>
<evidence type="ECO:0000313" key="3">
    <source>
        <dbReference type="Proteomes" id="UP000652761"/>
    </source>
</evidence>
<evidence type="ECO:0000256" key="1">
    <source>
        <dbReference type="SAM" id="Phobius"/>
    </source>
</evidence>
<feature type="transmembrane region" description="Helical" evidence="1">
    <location>
        <begin position="12"/>
        <end position="35"/>
    </location>
</feature>
<reference evidence="2" key="1">
    <citation type="submission" date="2017-07" db="EMBL/GenBank/DDBJ databases">
        <title>Taro Niue Genome Assembly and Annotation.</title>
        <authorList>
            <person name="Atibalentja N."/>
            <person name="Keating K."/>
            <person name="Fields C.J."/>
        </authorList>
    </citation>
    <scope>NUCLEOTIDE SEQUENCE</scope>
    <source>
        <strain evidence="2">Niue_2</strain>
        <tissue evidence="2">Leaf</tissue>
    </source>
</reference>